<comment type="function">
    <text evidence="8">A type II topoisomerase that negatively supercoils closed circular double-stranded (ds) DNA in an ATP-dependent manner to modulate DNA topology and maintain chromosomes in an underwound state. Negative supercoiling favors strand separation, and DNA replication, transcription, recombination and repair, all of which involve strand separation. Also able to catalyze the interconversion of other topological isomers of dsDNA rings, including catenanes and knotted rings. Type II topoisomerases break and join 2 DNA strands simultaneously in an ATP-dependent manner.</text>
</comment>
<keyword evidence="3 8" id="KW-0547">Nucleotide-binding</keyword>
<dbReference type="Gene3D" id="1.10.268.10">
    <property type="entry name" value="Topoisomerase, domain 3"/>
    <property type="match status" value="1"/>
</dbReference>
<evidence type="ECO:0000256" key="3">
    <source>
        <dbReference type="ARBA" id="ARBA00022741"/>
    </source>
</evidence>
<sequence>MADGEKLIPINIEEQMKAAYIDYSMSVIVSRALPDVRDGLKPVHRRVLFGMHELGIKSTGAYKKSARVVGEVLGKYHPHGDTSVYDSMVRMAQDWSVRYMMVDGQGNFGSVDGDSPAAMRYTEVRMQKISEEMLSDIEKETVDHKLNFDDTLQEPTVLPTRIPNLLVNGASGIAVGMATNMAPHNLTEVINGTIAYIDNREIEIDELMQHIKAPDFPTGGIIYGYDGVRDAFHTGRGRIVMRAKANIEEVKGRECIVVTEIPYQVNKAEMIKKTADLVNDKKLEGIASIRDESDRKGMRIVYVLKRDAIPNIVLNKLFKYTQLQTSFSVNNIALVKGRPEQLNLKQLIHYFVEHRHEVIVRRTQFELRKAEARAHILEGLIIASDNIDEVIAIIRGSSNADEARAKLIERFELTEIQARAIVEMRLRQLTGLEQDKLRAEYDEIIKTIADLKDILANEPRRYNIIKEELTIIRDKYGDERRSVIEYAGGDMRIEDMIPNSKVVVTISNAGYLKRTNLDEYKVQNRGGRGQKGATTRNEDFLEHLFVATNHQYMMFFTQKGKVFWMRVYEVPEGGKNTKGRAIQNLINIEQDDKVKAFLVTGDLKDEEYINNLYVIMATKKGQVKKTPLEQYSRPRTNGINAITIKEGDELLEAKLTTGDSQVMLALKSGKAIRFEEEKTRPMGRTASGVRGITLQHENDEVIGMVSVNDMESNILVVSEKGYGKRSKLEDYRITNRGGKGVKTLNISEKTGNLVAIKNVDDSNDLMIINKSGLTIRMAVEDLRVMGRATQGVRLINIKNNDSIAAVAKVMHEEESENGMEIENDSNENPEQQ</sequence>
<comment type="subcellular location">
    <subcellularLocation>
        <location evidence="8">Cytoplasm</location>
    </subcellularLocation>
</comment>
<dbReference type="Pfam" id="PF00521">
    <property type="entry name" value="DNA_topoisoIV"/>
    <property type="match status" value="1"/>
</dbReference>
<evidence type="ECO:0000259" key="11">
    <source>
        <dbReference type="PROSITE" id="PS52040"/>
    </source>
</evidence>
<evidence type="ECO:0000256" key="1">
    <source>
        <dbReference type="ARBA" id="ARBA00000185"/>
    </source>
</evidence>
<gene>
    <name evidence="8 12" type="primary">gyrA</name>
    <name evidence="12" type="ORF">T190115A13A_80197</name>
</gene>
<keyword evidence="13" id="KW-1185">Reference proteome</keyword>
<feature type="domain" description="Topo IIA-type catalytic" evidence="11">
    <location>
        <begin position="33"/>
        <end position="496"/>
    </location>
</feature>
<dbReference type="InterPro" id="IPR035516">
    <property type="entry name" value="Gyrase/topoIV_suA_C"/>
</dbReference>
<evidence type="ECO:0000256" key="4">
    <source>
        <dbReference type="ARBA" id="ARBA00022840"/>
    </source>
</evidence>
<keyword evidence="8" id="KW-0963">Cytoplasm</keyword>
<dbReference type="NCBIfam" id="NF004043">
    <property type="entry name" value="PRK05560.1"/>
    <property type="match status" value="1"/>
</dbReference>
<keyword evidence="5 8" id="KW-0799">Topoisomerase</keyword>
<dbReference type="PANTHER" id="PTHR43493">
    <property type="entry name" value="DNA GYRASE/TOPOISOMERASE SUBUNIT A"/>
    <property type="match status" value="1"/>
</dbReference>
<dbReference type="Pfam" id="PF03989">
    <property type="entry name" value="DNA_gyraseA_C"/>
    <property type="match status" value="6"/>
</dbReference>
<dbReference type="InterPro" id="IPR013758">
    <property type="entry name" value="Topo_IIA_A/C_ab"/>
</dbReference>
<evidence type="ECO:0000256" key="8">
    <source>
        <dbReference type="HAMAP-Rule" id="MF_01897"/>
    </source>
</evidence>
<organism evidence="12 13">
    <name type="scientific">Tenacibaculum vairaonense</name>
    <dbReference type="NCBI Taxonomy" id="3137860"/>
    <lineage>
        <taxon>Bacteria</taxon>
        <taxon>Pseudomonadati</taxon>
        <taxon>Bacteroidota</taxon>
        <taxon>Flavobacteriia</taxon>
        <taxon>Flavobacteriales</taxon>
        <taxon>Flavobacteriaceae</taxon>
        <taxon>Tenacibaculum</taxon>
    </lineage>
</organism>
<comment type="catalytic activity">
    <reaction evidence="1 8 9">
        <text>ATP-dependent breakage, passage and rejoining of double-stranded DNA.</text>
        <dbReference type="EC" id="5.6.2.2"/>
    </reaction>
</comment>
<dbReference type="SMART" id="SM00434">
    <property type="entry name" value="TOP4c"/>
    <property type="match status" value="1"/>
</dbReference>
<dbReference type="SUPFAM" id="SSF101904">
    <property type="entry name" value="GyrA/ParC C-terminal domain-like"/>
    <property type="match status" value="1"/>
</dbReference>
<dbReference type="SUPFAM" id="SSF56719">
    <property type="entry name" value="Type II DNA topoisomerase"/>
    <property type="match status" value="1"/>
</dbReference>
<dbReference type="EC" id="5.6.2.2" evidence="8"/>
<dbReference type="NCBIfam" id="NF004044">
    <property type="entry name" value="PRK05561.1"/>
    <property type="match status" value="1"/>
</dbReference>
<dbReference type="InterPro" id="IPR005743">
    <property type="entry name" value="GyrA"/>
</dbReference>
<evidence type="ECO:0000256" key="5">
    <source>
        <dbReference type="ARBA" id="ARBA00023029"/>
    </source>
</evidence>
<comment type="similarity">
    <text evidence="2 8">Belongs to the type II topoisomerase GyrA/ParC subunit family.</text>
</comment>
<keyword evidence="4 8" id="KW-0067">ATP-binding</keyword>
<dbReference type="HAMAP" id="MF_01897">
    <property type="entry name" value="GyrA"/>
    <property type="match status" value="1"/>
</dbReference>
<dbReference type="PROSITE" id="PS52040">
    <property type="entry name" value="TOPO_IIA"/>
    <property type="match status" value="1"/>
</dbReference>
<dbReference type="CDD" id="cd00187">
    <property type="entry name" value="TOP4c"/>
    <property type="match status" value="1"/>
</dbReference>
<feature type="region of interest" description="Disordered" evidence="10">
    <location>
        <begin position="812"/>
        <end position="832"/>
    </location>
</feature>
<proteinExistence type="inferred from homology"/>
<evidence type="ECO:0000313" key="12">
    <source>
        <dbReference type="EMBL" id="CAL2108622.1"/>
    </source>
</evidence>
<comment type="miscellaneous">
    <text evidence="8">Few gyrases are as efficient as E.coli at forming negative supercoils. Not all organisms have 2 type II topoisomerases; in organisms with a single type II topoisomerase this enzyme also has to decatenate newly replicated chromosomes.</text>
</comment>
<evidence type="ECO:0000256" key="6">
    <source>
        <dbReference type="ARBA" id="ARBA00023125"/>
    </source>
</evidence>
<protein>
    <recommendedName>
        <fullName evidence="8">DNA gyrase subunit A</fullName>
        <ecNumber evidence="8">5.6.2.2</ecNumber>
    </recommendedName>
</protein>
<dbReference type="EMBL" id="CAXJRC010000045">
    <property type="protein sequence ID" value="CAL2108622.1"/>
    <property type="molecule type" value="Genomic_DNA"/>
</dbReference>
<evidence type="ECO:0000256" key="2">
    <source>
        <dbReference type="ARBA" id="ARBA00008263"/>
    </source>
</evidence>
<dbReference type="InterPro" id="IPR006691">
    <property type="entry name" value="GyrA/parC_rep"/>
</dbReference>
<dbReference type="NCBIfam" id="TIGR01063">
    <property type="entry name" value="gyrA"/>
    <property type="match status" value="1"/>
</dbReference>
<dbReference type="GO" id="GO:0003918">
    <property type="term" value="F:DNA topoisomerase type II (double strand cut, ATP-hydrolyzing) activity"/>
    <property type="evidence" value="ECO:0007669"/>
    <property type="project" value="UniProtKB-EC"/>
</dbReference>
<comment type="subunit">
    <text evidence="8">Heterotetramer, composed of two GyrA and two GyrB chains. In the heterotetramer, GyrA contains the active site tyrosine that forms a transient covalent intermediate with DNA, while GyrB binds cofactors and catalyzes ATP hydrolysis.</text>
</comment>
<feature type="short sequence motif" description="GyrA-box" evidence="8">
    <location>
        <begin position="523"/>
        <end position="529"/>
    </location>
</feature>
<dbReference type="Gene3D" id="3.90.199.10">
    <property type="entry name" value="Topoisomerase II, domain 5"/>
    <property type="match status" value="1"/>
</dbReference>
<dbReference type="InterPro" id="IPR013757">
    <property type="entry name" value="Topo_IIA_A_a_sf"/>
</dbReference>
<dbReference type="Gene3D" id="2.120.10.90">
    <property type="entry name" value="DNA gyrase/topoisomerase IV, subunit A, C-terminal"/>
    <property type="match status" value="1"/>
</dbReference>
<dbReference type="InterPro" id="IPR002205">
    <property type="entry name" value="Topo_IIA_dom_A"/>
</dbReference>
<keyword evidence="7 8" id="KW-0413">Isomerase</keyword>
<feature type="compositionally biased region" description="Acidic residues" evidence="10">
    <location>
        <begin position="813"/>
        <end position="832"/>
    </location>
</feature>
<evidence type="ECO:0000256" key="10">
    <source>
        <dbReference type="SAM" id="MobiDB-lite"/>
    </source>
</evidence>
<dbReference type="PANTHER" id="PTHR43493:SF5">
    <property type="entry name" value="DNA GYRASE SUBUNIT A, CHLOROPLASTIC_MITOCHONDRIAL"/>
    <property type="match status" value="1"/>
</dbReference>
<feature type="active site" description="O-(5'-phospho-DNA)-tyrosine intermediate" evidence="8 9">
    <location>
        <position position="121"/>
    </location>
</feature>
<name>A0ABM9PS27_9FLAO</name>
<evidence type="ECO:0000256" key="9">
    <source>
        <dbReference type="PROSITE-ProRule" id="PRU01384"/>
    </source>
</evidence>
<reference evidence="12 13" key="1">
    <citation type="submission" date="2024-05" db="EMBL/GenBank/DDBJ databases">
        <authorList>
            <person name="Duchaud E."/>
        </authorList>
    </citation>
    <scope>NUCLEOTIDE SEQUENCE [LARGE SCALE GENOMIC DNA]</scope>
    <source>
        <strain evidence="12">Ena-SAMPLE-TAB-13-05-2024-13:56:06:370-140305</strain>
    </source>
</reference>
<evidence type="ECO:0000313" key="13">
    <source>
        <dbReference type="Proteomes" id="UP001497602"/>
    </source>
</evidence>
<evidence type="ECO:0000256" key="7">
    <source>
        <dbReference type="ARBA" id="ARBA00023235"/>
    </source>
</evidence>
<dbReference type="InterPro" id="IPR050220">
    <property type="entry name" value="Type_II_DNA_Topoisomerases"/>
</dbReference>
<comment type="caution">
    <text evidence="12">The sequence shown here is derived from an EMBL/GenBank/DDBJ whole genome shotgun (WGS) entry which is preliminary data.</text>
</comment>
<dbReference type="Proteomes" id="UP001497602">
    <property type="component" value="Unassembled WGS sequence"/>
</dbReference>
<keyword evidence="6 8" id="KW-0238">DNA-binding</keyword>
<dbReference type="InterPro" id="IPR013760">
    <property type="entry name" value="Topo_IIA-like_dom_sf"/>
</dbReference>
<dbReference type="RefSeq" id="WP_348707291.1">
    <property type="nucleotide sequence ID" value="NZ_CAXIYA010000040.1"/>
</dbReference>
<accession>A0ABM9PS27</accession>
<dbReference type="Gene3D" id="3.30.1360.40">
    <property type="match status" value="1"/>
</dbReference>